<accession>A0A1J5RPS6</accession>
<feature type="region of interest" description="Disordered" evidence="1">
    <location>
        <begin position="963"/>
        <end position="987"/>
    </location>
</feature>
<dbReference type="Gene3D" id="3.90.930.1">
    <property type="match status" value="6"/>
</dbReference>
<evidence type="ECO:0000256" key="1">
    <source>
        <dbReference type="SAM" id="MobiDB-lite"/>
    </source>
</evidence>
<feature type="region of interest" description="Disordered" evidence="1">
    <location>
        <begin position="1844"/>
        <end position="1869"/>
    </location>
</feature>
<name>A0A1J5RPS6_9ZZZZ</name>
<protein>
    <submittedName>
        <fullName evidence="2">Bifunctional hemolysin/adenylate cyclase</fullName>
    </submittedName>
</protein>
<feature type="region of interest" description="Disordered" evidence="1">
    <location>
        <begin position="1186"/>
        <end position="1211"/>
    </location>
</feature>
<gene>
    <name evidence="2" type="primary">cya_5</name>
    <name evidence="2" type="ORF">GALL_265760</name>
</gene>
<sequence>MSSALEMDGFAIAGVDSVSSVVAARDAYEKNKNANTLAAYDAAVANALAAEAALVPAPGPAAYFASRAVIADINDIKLNGASISKATTLLGNLTTIAGDEVKLTGLAETPILLEAGLGTMALGEVIDSIGFVLTVLGGALDFGDIASFAESVLASLSGATQSSSTVPLNAQQTDTISHEIDLAVGGGTTVALLSTGASSNSTTETYTGSVSGNNVIATGNLGDTITITSSGGVATIASNDNSTVTQTYSPSGQLQSGAWTNSIGTHGADIYNADSSSSSTVTYADGNYATTIDDGQGNITTDYYSKDGIEIRSTWMHSDGTSGVVSLYNDGLTVAPGGGTPESSLTTTQNPDGTYSITGVNSEDQFTDIAFSSGGTQTTESVGSGLGQNVLTPTPAEPAGSGVSSAIIYNGAGVEVGSNWRLSSGVGGEGMEFALEDGWGPNATAQQSDESAWGSYLGNPETYASAGYDYTTASGAEVFYATSEADGTNYQTTTFAQGITYSHLSASGNLISDQWATGNPSSEYIDGFGDPAINATVTGTDSFNADGSGTGTFQNLLNGTSGTITLNGQGDIVVVNTNASGVVTSEDVWNGSTGTYQISTLNPGGTTLNAYQYLPNGNVIVTDYAPDWTTIADQETVAQGLVVNPDGSDFSKIMNSDGSYTVYYQDSSGDTTAWQYSSSGQLTGSYHTNSDGLPGASWSGTLSDGTNWTSSSNEYTPTYTDANGTTWTLYLNAAGQETGADWANAAAGTHGYVTLNADNSQYDVNYNADGSYNTVSDDGKGNVTELDFDANGNEIGDVWNTADGAHGSDTYNVDGSSAGTSVNADNSSSQYQTYVNTQNAVETDTTYYDASGTETSYSKAVTTANSDGSANVEIDTYSASGMLTEALNQQFNTAGTLVSDSWIKPDGSVGTDTFNADGSHSSSTTDAQGNTVVVTTDSAGNTTTDTFKSNGTLASVAWNSGNANVTTTTSPNADGSTTTTSTDLEDGSSSAKIVFSDGTSSLTIADGHGDTTTFAYSAAGTLTADTWTTANGTSGTDTFNADGSSSGTATYANGETSTYANDGQGDATTKYYASSGQLASDTWTKVGGSSGTDTFNSDGSSYGVTYQADGSFSTYTNDGLGDITTQDYSAAGTLLSQTQSGTSGSSTTTAYNADGSYVTTTTTAGEVIADTYSSSNVLLSDNWTKSDGSSGTDTFNAGGSSTGRTNNVDGSYSTYTNDGAGDVTTDGYNAAGILVQQVVNQSSDTTTTTYNADSSYTVSKDLSTGEIITDNYSASGILLNDAWSKPDGSSGSDIFNSDGSSSSTIHHADGSYVVTTVDTSGTSTAVHYAADGTPLWQTQTSGTTTTTTALNGYAPANSAYQDFLADGMYSISQTGTLNASTGYSILGGGAPYPANGVNVQIKLGNGTNLAAIAADSDEANPAMSVFMPGGGIVDIPDATAQSIVAQDAGQTLDFPVVGDMAPPHGDATISSNGQNLMDWGLYGSGSVIDGKWNSLLSTYYAEENSNINLAANGPAASNSNPTTGISKIVILSPATVMAMAAANNGAIKLPAGTYLQENVGNIGDPSNPPEAAPTGDGSHVSWYTETITNSTTAPPSTQQNINSVSNTVNIPAPVNVPLSDSIQNSIGGTTTEHWVAASGPAIRVANIDGPQLMSSVYSGPAGYSADYQNSGWQPYTAPKGYTMYRSTDQGSISQSGADILSFTDNRVGIPYFQGIDLGRLDEGITNSSLALALGNLKASVTYNDSTNNVGPDIKESFTENGDTLALNFGPHDAFSGTPWLEEEDWTTADGSASKIVYNSDGSSAGHIQYADGNYSILLANAHDDYRVDNYNVDGQLTSEIWQSDSGQQGTDFFTPGAQASSTTTDNADGSYTQQTIDASGDVYTNTYSASGLLENASWDLTSGSSGGTTYNADGSYTSTATTAKGDVSVDNYDASGTLLSDSWQSANGTHGSDSYTGGTLTQSTWTNPDGSYGSTAYNTDGSYTTSAVTATGDTSVDNYDASGALASDFWIDANGSSGTDTYVNGVISSDTWADASGVTGSDSYNASGALIYSKWTNTDGSWGSNTYDGNGTLTMTTATDPTGAETIQTPAGTDAITLGPESSTTLTNSGATDTVALGTTVAPDQLWFTQNGTDLVVSVLGSTENLTVKDWFNGLTNQVSAFVAGNGQTLAGSNVEQLVQAMAAFSPPTSSQIAYTAAEAANLDPVIAATWQ</sequence>
<proteinExistence type="predicted"/>
<reference evidence="2" key="1">
    <citation type="submission" date="2016-10" db="EMBL/GenBank/DDBJ databases">
        <title>Sequence of Gallionella enrichment culture.</title>
        <authorList>
            <person name="Poehlein A."/>
            <person name="Muehling M."/>
            <person name="Daniel R."/>
        </authorList>
    </citation>
    <scope>NUCLEOTIDE SEQUENCE</scope>
</reference>
<dbReference type="EMBL" id="MLJW01000257">
    <property type="protein sequence ID" value="OIQ91499.1"/>
    <property type="molecule type" value="Genomic_DNA"/>
</dbReference>
<evidence type="ECO:0000313" key="2">
    <source>
        <dbReference type="EMBL" id="OIQ91499.1"/>
    </source>
</evidence>
<comment type="caution">
    <text evidence="2">The sequence shown here is derived from an EMBL/GenBank/DDBJ whole genome shotgun (WGS) entry which is preliminary data.</text>
</comment>
<organism evidence="2">
    <name type="scientific">mine drainage metagenome</name>
    <dbReference type="NCBI Taxonomy" id="410659"/>
    <lineage>
        <taxon>unclassified sequences</taxon>
        <taxon>metagenomes</taxon>
        <taxon>ecological metagenomes</taxon>
    </lineage>
</organism>